<protein>
    <submittedName>
        <fullName evidence="1">MazF family toxin-antitoxin system</fullName>
    </submittedName>
</protein>
<dbReference type="SUPFAM" id="SSF50118">
    <property type="entry name" value="Cell growth inhibitor/plasmid maintenance toxic component"/>
    <property type="match status" value="1"/>
</dbReference>
<evidence type="ECO:0000313" key="1">
    <source>
        <dbReference type="EMBL" id="MFC6260686.1"/>
    </source>
</evidence>
<organism evidence="1 2">
    <name type="scientific">Levilactobacillus fujinensis</name>
    <dbReference type="NCBI Taxonomy" id="2486024"/>
    <lineage>
        <taxon>Bacteria</taxon>
        <taxon>Bacillati</taxon>
        <taxon>Bacillota</taxon>
        <taxon>Bacilli</taxon>
        <taxon>Lactobacillales</taxon>
        <taxon>Lactobacillaceae</taxon>
        <taxon>Levilactobacillus</taxon>
    </lineage>
</organism>
<dbReference type="EMBL" id="JBHSSI010000036">
    <property type="protein sequence ID" value="MFC6260686.1"/>
    <property type="molecule type" value="Genomic_DNA"/>
</dbReference>
<keyword evidence="2" id="KW-1185">Reference proteome</keyword>
<accession>A0ABW1TH77</accession>
<evidence type="ECO:0000313" key="2">
    <source>
        <dbReference type="Proteomes" id="UP001596283"/>
    </source>
</evidence>
<proteinExistence type="predicted"/>
<dbReference type="Gene3D" id="2.30.30.110">
    <property type="match status" value="1"/>
</dbReference>
<comment type="caution">
    <text evidence="1">The sequence shown here is derived from an EMBL/GenBank/DDBJ whole genome shotgun (WGS) entry which is preliminary data.</text>
</comment>
<gene>
    <name evidence="1" type="ORF">ACFP1C_06940</name>
</gene>
<dbReference type="RefSeq" id="WP_125686838.1">
    <property type="nucleotide sequence ID" value="NZ_JBHSSI010000036.1"/>
</dbReference>
<reference evidence="2" key="1">
    <citation type="journal article" date="2019" name="Int. J. Syst. Evol. Microbiol.">
        <title>The Global Catalogue of Microorganisms (GCM) 10K type strain sequencing project: providing services to taxonomists for standard genome sequencing and annotation.</title>
        <authorList>
            <consortium name="The Broad Institute Genomics Platform"/>
            <consortium name="The Broad Institute Genome Sequencing Center for Infectious Disease"/>
            <person name="Wu L."/>
            <person name="Ma J."/>
        </authorList>
    </citation>
    <scope>NUCLEOTIDE SEQUENCE [LARGE SCALE GENOMIC DNA]</scope>
    <source>
        <strain evidence="2">CCM 8908</strain>
    </source>
</reference>
<dbReference type="Proteomes" id="UP001596283">
    <property type="component" value="Unassembled WGS sequence"/>
</dbReference>
<dbReference type="InterPro" id="IPR011067">
    <property type="entry name" value="Plasmid_toxin/cell-grow_inhib"/>
</dbReference>
<sequence>MKMNPRTIKSRDSISVYISFIVGREGKRRPILVLSVHGEELYFYQLTSQYKSKSKKIKSQYYPLKNWQEVGLKKKTYVDIGLIRSVNRLDLDKITRIGHLTVTDQDGLADFILRFKMNM</sequence>
<name>A0ABW1TH77_9LACO</name>